<evidence type="ECO:0000313" key="3">
    <source>
        <dbReference type="EMBL" id="KFD68387.1"/>
    </source>
</evidence>
<name>A0A085NFZ1_9BILA</name>
<sequence length="166" mass="18956">MKFISANVAWHRNKKVSLMDNDALNKRTMLGLSRKRKFIEKGPVDVVPNPSAQPPTIPDWVKFAYETCSNVDENERGMTICDKLALRKIGLLLSEMERKKCRTTNDSQVESASASNRVSDGDRDLEILKDILRKEGMNALIRSYEREMSRQRAKAIRNAANEKKSE</sequence>
<dbReference type="Proteomes" id="UP000030764">
    <property type="component" value="Unassembled WGS sequence"/>
</dbReference>
<organism evidence="3">
    <name type="scientific">Trichuris suis</name>
    <name type="common">pig whipworm</name>
    <dbReference type="NCBI Taxonomy" id="68888"/>
    <lineage>
        <taxon>Eukaryota</taxon>
        <taxon>Metazoa</taxon>
        <taxon>Ecdysozoa</taxon>
        <taxon>Nematoda</taxon>
        <taxon>Enoplea</taxon>
        <taxon>Dorylaimia</taxon>
        <taxon>Trichinellida</taxon>
        <taxon>Trichuridae</taxon>
        <taxon>Trichuris</taxon>
    </lineage>
</organism>
<feature type="region of interest" description="Disordered" evidence="1">
    <location>
        <begin position="100"/>
        <end position="119"/>
    </location>
</feature>
<evidence type="ECO:0000256" key="1">
    <source>
        <dbReference type="SAM" id="MobiDB-lite"/>
    </source>
</evidence>
<reference evidence="3 4" key="1">
    <citation type="journal article" date="2014" name="Nat. Genet.">
        <title>Genome and transcriptome of the porcine whipworm Trichuris suis.</title>
        <authorList>
            <person name="Jex A.R."/>
            <person name="Nejsum P."/>
            <person name="Schwarz E.M."/>
            <person name="Hu L."/>
            <person name="Young N.D."/>
            <person name="Hall R.S."/>
            <person name="Korhonen P.K."/>
            <person name="Liao S."/>
            <person name="Thamsborg S."/>
            <person name="Xia J."/>
            <person name="Xu P."/>
            <person name="Wang S."/>
            <person name="Scheerlinck J.P."/>
            <person name="Hofmann A."/>
            <person name="Sternberg P.W."/>
            <person name="Wang J."/>
            <person name="Gasser R.B."/>
        </authorList>
    </citation>
    <scope>NUCLEOTIDE SEQUENCE [LARGE SCALE GENOMIC DNA]</scope>
    <source>
        <strain evidence="3">DCEP-RM93F</strain>
        <strain evidence="2">DCEP-RM93M</strain>
    </source>
</reference>
<dbReference type="Proteomes" id="UP000030758">
    <property type="component" value="Unassembled WGS sequence"/>
</dbReference>
<proteinExistence type="predicted"/>
<evidence type="ECO:0000313" key="2">
    <source>
        <dbReference type="EMBL" id="KFD54908.1"/>
    </source>
</evidence>
<dbReference type="EMBL" id="KL367505">
    <property type="protein sequence ID" value="KFD68387.1"/>
    <property type="molecule type" value="Genomic_DNA"/>
</dbReference>
<dbReference type="EMBL" id="KL363203">
    <property type="protein sequence ID" value="KFD54908.1"/>
    <property type="molecule type" value="Genomic_DNA"/>
</dbReference>
<protein>
    <submittedName>
        <fullName evidence="3">Uncharacterized protein</fullName>
    </submittedName>
</protein>
<gene>
    <name evidence="2" type="ORF">M513_04090</name>
    <name evidence="3" type="ORF">M514_04090</name>
</gene>
<dbReference type="AlphaFoldDB" id="A0A085NFZ1"/>
<keyword evidence="4" id="KW-1185">Reference proteome</keyword>
<evidence type="ECO:0000313" key="4">
    <source>
        <dbReference type="Proteomes" id="UP000030764"/>
    </source>
</evidence>
<accession>A0A085NFZ1</accession>
<feature type="compositionally biased region" description="Polar residues" evidence="1">
    <location>
        <begin position="104"/>
        <end position="118"/>
    </location>
</feature>